<evidence type="ECO:0000259" key="13">
    <source>
        <dbReference type="PROSITE" id="PS51925"/>
    </source>
</evidence>
<dbReference type="GO" id="GO:0051015">
    <property type="term" value="F:actin filament binding"/>
    <property type="evidence" value="ECO:0007669"/>
    <property type="project" value="TreeGrafter"/>
</dbReference>
<feature type="domain" description="TH1" evidence="12">
    <location>
        <begin position="1237"/>
        <end position="1433"/>
    </location>
</feature>
<dbReference type="CDD" id="cd01378">
    <property type="entry name" value="MYSc_Myo1"/>
    <property type="match status" value="1"/>
</dbReference>
<dbReference type="GO" id="GO:0005634">
    <property type="term" value="C:nucleus"/>
    <property type="evidence" value="ECO:0007669"/>
    <property type="project" value="UniProtKB-ARBA"/>
</dbReference>
<dbReference type="SMART" id="SM00242">
    <property type="entry name" value="MYSc"/>
    <property type="match status" value="1"/>
</dbReference>
<feature type="binding site" evidence="9">
    <location>
        <begin position="523"/>
        <end position="530"/>
    </location>
    <ligand>
        <name>ATP</name>
        <dbReference type="ChEBI" id="CHEBI:30616"/>
    </ligand>
</feature>
<dbReference type="GO" id="GO:0006897">
    <property type="term" value="P:endocytosis"/>
    <property type="evidence" value="ECO:0007669"/>
    <property type="project" value="TreeGrafter"/>
</dbReference>
<dbReference type="InterPro" id="IPR038041">
    <property type="entry name" value="SMARCD1_SWIB_dom"/>
</dbReference>
<comment type="similarity">
    <text evidence="1 9">Belongs to the TRAFAC class myosin-kinesin ATPase superfamily. Myosin family.</text>
</comment>
<feature type="compositionally biased region" description="Low complexity" evidence="10">
    <location>
        <begin position="55"/>
        <end position="64"/>
    </location>
</feature>
<dbReference type="OrthoDB" id="6108017at2759"/>
<dbReference type="Proteomes" id="UP000515135">
    <property type="component" value="Unplaced"/>
</dbReference>
<keyword evidence="8 9" id="KW-0009">Actin-binding</keyword>
<dbReference type="Gene3D" id="1.10.245.10">
    <property type="entry name" value="SWIB/MDM2 domain"/>
    <property type="match status" value="1"/>
</dbReference>
<evidence type="ECO:0000256" key="3">
    <source>
        <dbReference type="ARBA" id="ARBA00022553"/>
    </source>
</evidence>
<accession>A0A6P5APJ9</accession>
<gene>
    <name evidence="15" type="primary">LOC109488306</name>
</gene>
<dbReference type="GO" id="GO:0007015">
    <property type="term" value="P:actin filament organization"/>
    <property type="evidence" value="ECO:0007669"/>
    <property type="project" value="TreeGrafter"/>
</dbReference>
<protein>
    <submittedName>
        <fullName evidence="15">Unconventional myosin-Id-like</fullName>
    </submittedName>
</protein>
<dbReference type="PROSITE" id="PS50096">
    <property type="entry name" value="IQ"/>
    <property type="match status" value="1"/>
</dbReference>
<dbReference type="Pfam" id="PF00063">
    <property type="entry name" value="Myosin_head"/>
    <property type="match status" value="1"/>
</dbReference>
<dbReference type="Gene3D" id="1.20.120.720">
    <property type="entry name" value="Myosin VI head, motor domain, U50 subdomain"/>
    <property type="match status" value="1"/>
</dbReference>
<proteinExistence type="inferred from homology"/>
<dbReference type="Gene3D" id="1.20.58.530">
    <property type="match status" value="1"/>
</dbReference>
<dbReference type="InterPro" id="IPR010926">
    <property type="entry name" value="Myosin_TH1"/>
</dbReference>
<dbReference type="GO" id="GO:0000146">
    <property type="term" value="F:microfilament motor activity"/>
    <property type="evidence" value="ECO:0007669"/>
    <property type="project" value="TreeGrafter"/>
</dbReference>
<dbReference type="GO" id="GO:0005524">
    <property type="term" value="F:ATP binding"/>
    <property type="evidence" value="ECO:0007669"/>
    <property type="project" value="UniProtKB-UniRule"/>
</dbReference>
<dbReference type="PRINTS" id="PR00193">
    <property type="entry name" value="MYOSINHEAVY"/>
</dbReference>
<dbReference type="GO" id="GO:0005737">
    <property type="term" value="C:cytoplasm"/>
    <property type="evidence" value="ECO:0007669"/>
    <property type="project" value="TreeGrafter"/>
</dbReference>
<evidence type="ECO:0000313" key="15">
    <source>
        <dbReference type="RefSeq" id="XP_019648054.1"/>
    </source>
</evidence>
<dbReference type="PROSITE" id="PS51925">
    <property type="entry name" value="SWIB_MDM2"/>
    <property type="match status" value="1"/>
</dbReference>
<feature type="domain" description="Myosin motor" evidence="11">
    <location>
        <begin position="455"/>
        <end position="1120"/>
    </location>
</feature>
<dbReference type="PROSITE" id="PS51456">
    <property type="entry name" value="MYOSIN_MOTOR"/>
    <property type="match status" value="1"/>
</dbReference>
<dbReference type="PANTHER" id="PTHR13140">
    <property type="entry name" value="MYOSIN"/>
    <property type="match status" value="1"/>
</dbReference>
<dbReference type="InterPro" id="IPR003121">
    <property type="entry name" value="SWIB_MDM2_domain"/>
</dbReference>
<dbReference type="SMART" id="SM00151">
    <property type="entry name" value="SWIB"/>
    <property type="match status" value="1"/>
</dbReference>
<dbReference type="Gene3D" id="1.10.10.820">
    <property type="match status" value="1"/>
</dbReference>
<evidence type="ECO:0000256" key="10">
    <source>
        <dbReference type="SAM" id="MobiDB-lite"/>
    </source>
</evidence>
<dbReference type="Gene3D" id="1.20.5.4820">
    <property type="match status" value="1"/>
</dbReference>
<evidence type="ECO:0000256" key="4">
    <source>
        <dbReference type="ARBA" id="ARBA00022741"/>
    </source>
</evidence>
<keyword evidence="3" id="KW-0597">Phosphoprotein</keyword>
<keyword evidence="6 9" id="KW-0518">Myosin</keyword>
<keyword evidence="5 9" id="KW-0067">ATP-binding</keyword>
<evidence type="ECO:0000256" key="7">
    <source>
        <dbReference type="ARBA" id="ARBA00023175"/>
    </source>
</evidence>
<dbReference type="InterPro" id="IPR001609">
    <property type="entry name" value="Myosin_head_motor_dom-like"/>
</dbReference>
<feature type="domain" description="DM2" evidence="13">
    <location>
        <begin position="247"/>
        <end position="324"/>
    </location>
</feature>
<reference evidence="15" key="1">
    <citation type="submission" date="2025-08" db="UniProtKB">
        <authorList>
            <consortium name="RefSeq"/>
        </authorList>
    </citation>
    <scope>IDENTIFICATION</scope>
    <source>
        <tissue evidence="15">Gonad</tissue>
    </source>
</reference>
<dbReference type="PROSITE" id="PS51757">
    <property type="entry name" value="TH1"/>
    <property type="match status" value="1"/>
</dbReference>
<evidence type="ECO:0000256" key="8">
    <source>
        <dbReference type="ARBA" id="ARBA00023203"/>
    </source>
</evidence>
<keyword evidence="14" id="KW-1185">Reference proteome</keyword>
<dbReference type="InterPro" id="IPR027417">
    <property type="entry name" value="P-loop_NTPase"/>
</dbReference>
<evidence type="ECO:0000256" key="2">
    <source>
        <dbReference type="ARBA" id="ARBA00010619"/>
    </source>
</evidence>
<dbReference type="GeneID" id="109488306"/>
<evidence type="ECO:0000256" key="1">
    <source>
        <dbReference type="ARBA" id="ARBA00008314"/>
    </source>
</evidence>
<organism evidence="14 15">
    <name type="scientific">Branchiostoma belcheri</name>
    <name type="common">Amphioxus</name>
    <dbReference type="NCBI Taxonomy" id="7741"/>
    <lineage>
        <taxon>Eukaryota</taxon>
        <taxon>Metazoa</taxon>
        <taxon>Chordata</taxon>
        <taxon>Cephalochordata</taxon>
        <taxon>Leptocardii</taxon>
        <taxon>Amphioxiformes</taxon>
        <taxon>Branchiostomatidae</taxon>
        <taxon>Branchiostoma</taxon>
    </lineage>
</organism>
<dbReference type="InterPro" id="IPR036072">
    <property type="entry name" value="MYSc_Myo1"/>
</dbReference>
<sequence>MQQAGMQRAFPTSGYPHPGMQQMPQRMHPYGGQMRPVGGAESSRSKRQAADSRSKQQQAAQQSQRGKKKKVADRILPQRVRDLVPESQAYMDLLAFERKLDSTIMRKRLDIQEALKRPMKQKRKLRVFLSNTFYPAKPDAEGEEDGNVASWELRVEGRLLDDQGIPSTKHDSHKTKRKFSSFFKSLVIELDRELYGPDNHLVEWHRTSTTQETDGFQVKRPGDRDVRCTVLLMLDYQTKKSQHSSFQQPPQYKLDPRLARLLGIHTQTRPVVINALWQYIKTHKLQDSHEREYINCDRYLQQIFECQRMKFSEIPQRLHPLLLPPDPIVINHIISCSGPEHKKTACYDIDVEVDDTLKTQMNSFLLSTASQQEIATLDNKIHETVETINQLKVQRDFMLGFAKEPQSFINQWLESQCRDLKTMTDVVGSPEEERHAEFYHLPWAGEAVCRYFYGKKGKIYTYVGEVVVSVNPYRTMDIYGPDAVKRYQGREFYECPPHLFAVGDAAYKSMKRQAKDTCIVISGESGAGKTEASKIIMRYIAAVTNVSQRQEVERVKNILLQTNCILEAFGNAKTNRNDNSSRFGKYMDINFDFKGDPIGGHINNYLLEKSRVVSQQPGERNFHSFYQLLSGGPDHQIQKMHLSRSPQVYTYTCPQQQQSDPGPFPISDKADFKAVQAAMKSVGFSKEEYATVYNIIAAILHLGNIEFISEDEESCEVANRDALSAAAELLRTTEDDLAKALCFRVVAARGEVMTKGHTQQQACYGRDAFAKAIYEHLFTWIVSRINDVIAVRTTRHQHGKDTVIGVLDIYGFEIFENNNLEQLCINYCNEKLQQLFIELVLKQEQEEYQREGITWTNIDYFNNKIICDLVEQQHKGIIAILDEACLSVGNITDKMFLQAMNQKLSNHEHYTSRQLVPTDKTLEHSRDFRIRHYAGSVTYSVEGFIDKNKDDLFQDFKRLLFNSSDAVISSMWPEGKRGITEVTKRPLTACTLFKNSMVQLVSNLASKVPYYVRCIKPNEQKSPVLFDDQRCQHQVEYLGLLENVRVRRAGYCNRQHYARFLQRYKMISQYTWPNHRMASDMAAVQLLVQEKGFKHDVAYGKTKIFIRTPQTLYALEENRSKLIPGIVLFIQKMWRGGLARMRARKLRAIYAIMRRYRIYKMRSFLVDLLDRFYNVRNMADYGKSVDWPQPPAVLEEFVTQLRKAHNGWWARHVIAQIPERDRKEVRLKSVAYGHLHGKRRDWGMNQRWRGNYLGLSEDIQKAKLFNNSLNSLVAQDGFKEVLFSAHVKKVNHHNKSSDRALLVTDKFLYKLDPKKGYKAMKHGTPLAQMTGVSVTQGSDQLIAVHLSGGNDLVLCVTSIQPRQDQRVPELLAVLADTYKRNNRKDLKVTVSDRLQCMLGNKSRTVSVRSHDKGAGVTFRKEGNTGLVLVGTGSQ</sequence>
<evidence type="ECO:0000256" key="9">
    <source>
        <dbReference type="PROSITE-ProRule" id="PRU00782"/>
    </source>
</evidence>
<dbReference type="FunFam" id="1.20.58.530:FF:000004">
    <property type="entry name" value="Unconventional myosin ID"/>
    <property type="match status" value="1"/>
</dbReference>
<dbReference type="GO" id="GO:0005886">
    <property type="term" value="C:plasma membrane"/>
    <property type="evidence" value="ECO:0007669"/>
    <property type="project" value="TreeGrafter"/>
</dbReference>
<dbReference type="GO" id="GO:0030048">
    <property type="term" value="P:actin filament-based movement"/>
    <property type="evidence" value="ECO:0007669"/>
    <property type="project" value="TreeGrafter"/>
</dbReference>
<dbReference type="InterPro" id="IPR036961">
    <property type="entry name" value="Kinesin_motor_dom_sf"/>
</dbReference>
<dbReference type="InterPro" id="IPR019835">
    <property type="entry name" value="SWIB_domain"/>
</dbReference>
<dbReference type="FunFam" id="1.10.245.10:FF:000001">
    <property type="entry name" value="SWI/SNF-related matrix-associated regulator of chromatin subfamily D member 3 isoform 1"/>
    <property type="match status" value="1"/>
</dbReference>
<dbReference type="KEGG" id="bbel:109488306"/>
<dbReference type="PANTHER" id="PTHR13140:SF713">
    <property type="entry name" value="UNCONVENTIONAL MYOSIN ID"/>
    <property type="match status" value="1"/>
</dbReference>
<dbReference type="Pfam" id="PF02201">
    <property type="entry name" value="SWIB"/>
    <property type="match status" value="1"/>
</dbReference>
<dbReference type="SUPFAM" id="SSF52540">
    <property type="entry name" value="P-loop containing nucleoside triphosphate hydrolases"/>
    <property type="match status" value="1"/>
</dbReference>
<evidence type="ECO:0000259" key="12">
    <source>
        <dbReference type="PROSITE" id="PS51757"/>
    </source>
</evidence>
<feature type="region of interest" description="Disordered" evidence="10">
    <location>
        <begin position="1"/>
        <end position="74"/>
    </location>
</feature>
<dbReference type="RefSeq" id="XP_019648054.1">
    <property type="nucleotide sequence ID" value="XM_019792495.1"/>
</dbReference>
<evidence type="ECO:0000259" key="11">
    <source>
        <dbReference type="PROSITE" id="PS51456"/>
    </source>
</evidence>
<dbReference type="GO" id="GO:0016459">
    <property type="term" value="C:myosin complex"/>
    <property type="evidence" value="ECO:0007669"/>
    <property type="project" value="UniProtKB-KW"/>
</dbReference>
<dbReference type="Gene3D" id="3.40.850.10">
    <property type="entry name" value="Kinesin motor domain"/>
    <property type="match status" value="1"/>
</dbReference>
<dbReference type="SUPFAM" id="SSF47592">
    <property type="entry name" value="SWIB/MDM2 domain"/>
    <property type="match status" value="1"/>
</dbReference>
<keyword evidence="7 9" id="KW-0505">Motor protein</keyword>
<comment type="similarity">
    <text evidence="2">Belongs to the SMARCD family.</text>
</comment>
<evidence type="ECO:0000256" key="6">
    <source>
        <dbReference type="ARBA" id="ARBA00023123"/>
    </source>
</evidence>
<dbReference type="CDD" id="cd17674">
    <property type="entry name" value="SWIB_BAF60A"/>
    <property type="match status" value="1"/>
</dbReference>
<name>A0A6P5APJ9_BRABE</name>
<evidence type="ECO:0000256" key="5">
    <source>
        <dbReference type="ARBA" id="ARBA00022840"/>
    </source>
</evidence>
<dbReference type="InterPro" id="IPR036885">
    <property type="entry name" value="SWIB_MDM2_dom_sf"/>
</dbReference>
<keyword evidence="4 9" id="KW-0547">Nucleotide-binding</keyword>
<feature type="region of interest" description="Actin-binding" evidence="9">
    <location>
        <begin position="997"/>
        <end position="1019"/>
    </location>
</feature>
<dbReference type="Pfam" id="PF06017">
    <property type="entry name" value="Myosin_TH1"/>
    <property type="match status" value="1"/>
</dbReference>
<dbReference type="GO" id="GO:0005902">
    <property type="term" value="C:microvillus"/>
    <property type="evidence" value="ECO:0007669"/>
    <property type="project" value="TreeGrafter"/>
</dbReference>
<evidence type="ECO:0000313" key="14">
    <source>
        <dbReference type="Proteomes" id="UP000515135"/>
    </source>
</evidence>